<dbReference type="EMBL" id="BAAAQM010000057">
    <property type="protein sequence ID" value="GAA1996423.1"/>
    <property type="molecule type" value="Genomic_DNA"/>
</dbReference>
<reference evidence="2 3" key="1">
    <citation type="journal article" date="2019" name="Int. J. Syst. Evol. Microbiol.">
        <title>The Global Catalogue of Microorganisms (GCM) 10K type strain sequencing project: providing services to taxonomists for standard genome sequencing and annotation.</title>
        <authorList>
            <consortium name="The Broad Institute Genomics Platform"/>
            <consortium name="The Broad Institute Genome Sequencing Center for Infectious Disease"/>
            <person name="Wu L."/>
            <person name="Ma J."/>
        </authorList>
    </citation>
    <scope>NUCLEOTIDE SEQUENCE [LARGE SCALE GENOMIC DNA]</scope>
    <source>
        <strain evidence="2 3">JCM 16013</strain>
    </source>
</reference>
<name>A0ABN2T162_9ACTN</name>
<sequence>MAPGTTTAGGQDRVRTRNLSALLRHVHVHGPTTRAELTALTGLNRSTIGALTTELTNAELVCEEPSAARAGAGRPSLLVTPRGNQNYVLAFDIGVDYLFAARVGLGGQVLDRRDLYRPRGEYPLSDVLGHVRRFASELIAGARPGSWCAGGGVAIPALVRHADGLARDAPNLVWQDAPLQAEIADVLAGLGLRAPVHIRNDADLGALAEHLRGAGRGSDFVVYLTGEVGVGAGIINNGRPLNGFGGYSGEIGHTVVNPTGRLCSCGLRGCWETEVGEKAILDAAGRQGARTTVAEVVAAARAGDGRSVAAVRHIGGWLAIGIGNLVSILNPEVVIMGGMFREIFPLVRDQVLSALGTGGLQPPRQDVRFVLPGLGADSTLLGAAELAFAPLLDDPLGVRGPVRGGM</sequence>
<protein>
    <submittedName>
        <fullName evidence="2">ROK family transcriptional regulator</fullName>
    </submittedName>
</protein>
<dbReference type="SUPFAM" id="SSF53067">
    <property type="entry name" value="Actin-like ATPase domain"/>
    <property type="match status" value="1"/>
</dbReference>
<evidence type="ECO:0000313" key="3">
    <source>
        <dbReference type="Proteomes" id="UP001499854"/>
    </source>
</evidence>
<comment type="similarity">
    <text evidence="1">Belongs to the ROK (NagC/XylR) family.</text>
</comment>
<dbReference type="Pfam" id="PF00480">
    <property type="entry name" value="ROK"/>
    <property type="match status" value="1"/>
</dbReference>
<dbReference type="InterPro" id="IPR036390">
    <property type="entry name" value="WH_DNA-bd_sf"/>
</dbReference>
<dbReference type="PANTHER" id="PTHR18964">
    <property type="entry name" value="ROK (REPRESSOR, ORF, KINASE) FAMILY"/>
    <property type="match status" value="1"/>
</dbReference>
<dbReference type="Gene3D" id="1.10.10.10">
    <property type="entry name" value="Winged helix-like DNA-binding domain superfamily/Winged helix DNA-binding domain"/>
    <property type="match status" value="1"/>
</dbReference>
<dbReference type="InterPro" id="IPR000600">
    <property type="entry name" value="ROK"/>
</dbReference>
<dbReference type="CDD" id="cd24076">
    <property type="entry name" value="ASKHA_ATPase_ROK_BsXylR-like"/>
    <property type="match status" value="1"/>
</dbReference>
<proteinExistence type="inferred from homology"/>
<dbReference type="Proteomes" id="UP001499854">
    <property type="component" value="Unassembled WGS sequence"/>
</dbReference>
<accession>A0ABN2T162</accession>
<dbReference type="Gene3D" id="3.30.420.40">
    <property type="match status" value="2"/>
</dbReference>
<dbReference type="PANTHER" id="PTHR18964:SF149">
    <property type="entry name" value="BIFUNCTIONAL UDP-N-ACETYLGLUCOSAMINE 2-EPIMERASE_N-ACETYLMANNOSAMINE KINASE"/>
    <property type="match status" value="1"/>
</dbReference>
<dbReference type="InterPro" id="IPR043129">
    <property type="entry name" value="ATPase_NBD"/>
</dbReference>
<organism evidence="2 3">
    <name type="scientific">Catenulispora subtropica</name>
    <dbReference type="NCBI Taxonomy" id="450798"/>
    <lineage>
        <taxon>Bacteria</taxon>
        <taxon>Bacillati</taxon>
        <taxon>Actinomycetota</taxon>
        <taxon>Actinomycetes</taxon>
        <taxon>Catenulisporales</taxon>
        <taxon>Catenulisporaceae</taxon>
        <taxon>Catenulispora</taxon>
    </lineage>
</organism>
<gene>
    <name evidence="2" type="ORF">GCM10009838_71860</name>
</gene>
<evidence type="ECO:0000256" key="1">
    <source>
        <dbReference type="ARBA" id="ARBA00006479"/>
    </source>
</evidence>
<dbReference type="InterPro" id="IPR036388">
    <property type="entry name" value="WH-like_DNA-bd_sf"/>
</dbReference>
<comment type="caution">
    <text evidence="2">The sequence shown here is derived from an EMBL/GenBank/DDBJ whole genome shotgun (WGS) entry which is preliminary data.</text>
</comment>
<keyword evidence="3" id="KW-1185">Reference proteome</keyword>
<dbReference type="SUPFAM" id="SSF46785">
    <property type="entry name" value="Winged helix' DNA-binding domain"/>
    <property type="match status" value="1"/>
</dbReference>
<evidence type="ECO:0000313" key="2">
    <source>
        <dbReference type="EMBL" id="GAA1996423.1"/>
    </source>
</evidence>